<evidence type="ECO:0000313" key="4">
    <source>
        <dbReference type="Proteomes" id="UP000239203"/>
    </source>
</evidence>
<evidence type="ECO:0008006" key="5">
    <source>
        <dbReference type="Google" id="ProtNLM"/>
    </source>
</evidence>
<keyword evidence="1" id="KW-0472">Membrane</keyword>
<proteinExistence type="predicted"/>
<name>A0A2S6GUQ4_9PSEU</name>
<evidence type="ECO:0000256" key="1">
    <source>
        <dbReference type="SAM" id="Phobius"/>
    </source>
</evidence>
<dbReference type="NCBIfam" id="NF040603">
    <property type="entry name" value="choice_anch_P"/>
    <property type="match status" value="1"/>
</dbReference>
<keyword evidence="1" id="KW-0812">Transmembrane</keyword>
<feature type="chain" id="PRO_5015697707" description="LPXTG-motif cell wall-anchored protein" evidence="2">
    <location>
        <begin position="32"/>
        <end position="249"/>
    </location>
</feature>
<organism evidence="3 4">
    <name type="scientific">Actinokineospora auranticolor</name>
    <dbReference type="NCBI Taxonomy" id="155976"/>
    <lineage>
        <taxon>Bacteria</taxon>
        <taxon>Bacillati</taxon>
        <taxon>Actinomycetota</taxon>
        <taxon>Actinomycetes</taxon>
        <taxon>Pseudonocardiales</taxon>
        <taxon>Pseudonocardiaceae</taxon>
        <taxon>Actinokineospora</taxon>
    </lineage>
</organism>
<accession>A0A2S6GUQ4</accession>
<gene>
    <name evidence="3" type="ORF">CLV40_104170</name>
</gene>
<sequence>MLDLSDRPKRALAVAAATACVLLAGATPASAAPGDASAYVADAGVKLASASVVDLGPLAPSGTAGAPTARLARLALPGVAGADLVTSSASRDDDTGVVRAGADLANVTLPLAQLGRIGAIDVDCEATQAGITGRTALTDVRLAGVKVPLDPPPNTVVSVPTGPSPLVSLTFNEQTRSRDGALTVNGVHLRLNAAVGEGDVVLGSATCGAAAAPVPLASGVGLWLGAGLLAMVAVPVAAVVVRRRRAVAA</sequence>
<reference evidence="3 4" key="1">
    <citation type="submission" date="2018-02" db="EMBL/GenBank/DDBJ databases">
        <title>Genomic Encyclopedia of Archaeal and Bacterial Type Strains, Phase II (KMG-II): from individual species to whole genera.</title>
        <authorList>
            <person name="Goeker M."/>
        </authorList>
    </citation>
    <scope>NUCLEOTIDE SEQUENCE [LARGE SCALE GENOMIC DNA]</scope>
    <source>
        <strain evidence="3 4">YU 961-1</strain>
    </source>
</reference>
<feature type="transmembrane region" description="Helical" evidence="1">
    <location>
        <begin position="220"/>
        <end position="241"/>
    </location>
</feature>
<dbReference type="RefSeq" id="WP_104478475.1">
    <property type="nucleotide sequence ID" value="NZ_CP154825.1"/>
</dbReference>
<keyword evidence="2" id="KW-0732">Signal</keyword>
<dbReference type="EMBL" id="PTIX01000004">
    <property type="protein sequence ID" value="PPK68926.1"/>
    <property type="molecule type" value="Genomic_DNA"/>
</dbReference>
<evidence type="ECO:0000256" key="2">
    <source>
        <dbReference type="SAM" id="SignalP"/>
    </source>
</evidence>
<keyword evidence="1" id="KW-1133">Transmembrane helix</keyword>
<comment type="caution">
    <text evidence="3">The sequence shown here is derived from an EMBL/GenBank/DDBJ whole genome shotgun (WGS) entry which is preliminary data.</text>
</comment>
<dbReference type="AlphaFoldDB" id="A0A2S6GUQ4"/>
<evidence type="ECO:0000313" key="3">
    <source>
        <dbReference type="EMBL" id="PPK68926.1"/>
    </source>
</evidence>
<keyword evidence="4" id="KW-1185">Reference proteome</keyword>
<feature type="signal peptide" evidence="2">
    <location>
        <begin position="1"/>
        <end position="31"/>
    </location>
</feature>
<protein>
    <recommendedName>
        <fullName evidence="5">LPXTG-motif cell wall-anchored protein</fullName>
    </recommendedName>
</protein>
<dbReference type="OrthoDB" id="3686194at2"/>
<dbReference type="Proteomes" id="UP000239203">
    <property type="component" value="Unassembled WGS sequence"/>
</dbReference>